<gene>
    <name evidence="1" type="ORF">pFRL2_61c</name>
</gene>
<dbReference type="RefSeq" id="WP_024126118.1">
    <property type="nucleotide sequence ID" value="NC_023282.1"/>
</dbReference>
<keyword evidence="1" id="KW-0614">Plasmid</keyword>
<dbReference type="AlphaFoldDB" id="V9Z5R0"/>
<reference evidence="1" key="1">
    <citation type="submission" date="2013-09" db="EMBL/GenBank/DDBJ databases">
        <title>Complete nucleotide sequence of Streptomyces linear plasmid pFRL2.</title>
        <authorList>
            <person name="Chen Z."/>
            <person name="Fang P."/>
            <person name="Qin Z."/>
        </authorList>
    </citation>
    <scope>NUCLEOTIDE SEQUENCE</scope>
    <source>
        <plasmid evidence="1">pFRL2</plasmid>
    </source>
</reference>
<dbReference type="EMBL" id="KF602047">
    <property type="protein sequence ID" value="AHE38736.1"/>
    <property type="molecule type" value="Genomic_DNA"/>
</dbReference>
<proteinExistence type="predicted"/>
<protein>
    <submittedName>
        <fullName evidence="1">Uncharacterized protein</fullName>
    </submittedName>
</protein>
<name>V9Z5R0_9ACTN</name>
<organism evidence="1">
    <name type="scientific">Streptomyces sp. FR1</name>
    <dbReference type="NCBI Taxonomy" id="349971"/>
    <lineage>
        <taxon>Bacteria</taxon>
        <taxon>Bacillati</taxon>
        <taxon>Actinomycetota</taxon>
        <taxon>Actinomycetes</taxon>
        <taxon>Kitasatosporales</taxon>
        <taxon>Streptomycetaceae</taxon>
        <taxon>Streptomyces</taxon>
    </lineage>
</organism>
<evidence type="ECO:0000313" key="1">
    <source>
        <dbReference type="EMBL" id="AHE38736.1"/>
    </source>
</evidence>
<accession>V9Z5R0</accession>
<geneLocation type="plasmid" evidence="1">
    <name>pFRL2</name>
</geneLocation>
<sequence length="150" mass="16223">MHLIDVSRLSADLIEGINPMNVTRRPAADLSEQFDSETLALLEAVDVELPEFGDADLDAAFGTPLEMYEFVTQDELARWDAASRVKKGRKAALAKVAHDFAARRAAAEDILATDPSITELVRERLVDALIPYAAQLRIAPPAAASLPIAA</sequence>